<dbReference type="InterPro" id="IPR001373">
    <property type="entry name" value="Cullin_N"/>
</dbReference>
<evidence type="ECO:0000313" key="5">
    <source>
        <dbReference type="EMBL" id="CAF1381648.1"/>
    </source>
</evidence>
<evidence type="ECO:0000313" key="6">
    <source>
        <dbReference type="EMBL" id="CAF4276889.1"/>
    </source>
</evidence>
<dbReference type="InterPro" id="IPR045093">
    <property type="entry name" value="Cullin"/>
</dbReference>
<comment type="caution">
    <text evidence="5">The sequence shown here is derived from an EMBL/GenBank/DDBJ whole genome shotgun (WGS) entry which is preliminary data.</text>
</comment>
<name>A0A815JLT7_9BILA</name>
<dbReference type="InterPro" id="IPR059120">
    <property type="entry name" value="Cullin-like_AB"/>
</dbReference>
<feature type="non-terminal residue" evidence="5">
    <location>
        <position position="442"/>
    </location>
</feature>
<accession>A0A815JLT7</accession>
<dbReference type="InterPro" id="IPR016159">
    <property type="entry name" value="Cullin_repeat-like_dom_sf"/>
</dbReference>
<dbReference type="EMBL" id="CAJOBC010081797">
    <property type="protein sequence ID" value="CAF4276889.1"/>
    <property type="molecule type" value="Genomic_DNA"/>
</dbReference>
<dbReference type="SUPFAM" id="SSF46785">
    <property type="entry name" value="Winged helix' DNA-binding domain"/>
    <property type="match status" value="1"/>
</dbReference>
<dbReference type="InterPro" id="IPR036388">
    <property type="entry name" value="WH-like_DNA-bd_sf"/>
</dbReference>
<protein>
    <recommendedName>
        <fullName evidence="4">Cullin family profile domain-containing protein</fullName>
    </recommendedName>
</protein>
<feature type="domain" description="Cullin family profile" evidence="4">
    <location>
        <begin position="134"/>
        <end position="327"/>
    </location>
</feature>
<organism evidence="5 7">
    <name type="scientific">Didymodactylos carnosus</name>
    <dbReference type="NCBI Taxonomy" id="1234261"/>
    <lineage>
        <taxon>Eukaryota</taxon>
        <taxon>Metazoa</taxon>
        <taxon>Spiralia</taxon>
        <taxon>Gnathifera</taxon>
        <taxon>Rotifera</taxon>
        <taxon>Eurotatoria</taxon>
        <taxon>Bdelloidea</taxon>
        <taxon>Philodinida</taxon>
        <taxon>Philodinidae</taxon>
        <taxon>Didymodactylos</taxon>
    </lineage>
</organism>
<dbReference type="Pfam" id="PF00888">
    <property type="entry name" value="Cullin"/>
    <property type="match status" value="2"/>
</dbReference>
<dbReference type="Proteomes" id="UP000681722">
    <property type="component" value="Unassembled WGS sequence"/>
</dbReference>
<evidence type="ECO:0000259" key="4">
    <source>
        <dbReference type="PROSITE" id="PS50069"/>
    </source>
</evidence>
<dbReference type="SUPFAM" id="SSF74788">
    <property type="entry name" value="Cullin repeat-like"/>
    <property type="match status" value="1"/>
</dbReference>
<evidence type="ECO:0000256" key="1">
    <source>
        <dbReference type="ARBA" id="ARBA00006019"/>
    </source>
</evidence>
<dbReference type="InterPro" id="IPR016158">
    <property type="entry name" value="Cullin_homology"/>
</dbReference>
<evidence type="ECO:0000256" key="2">
    <source>
        <dbReference type="PROSITE-ProRule" id="PRU00330"/>
    </source>
</evidence>
<keyword evidence="7" id="KW-1185">Reference proteome</keyword>
<dbReference type="Gene3D" id="1.20.1310.10">
    <property type="entry name" value="Cullin Repeats"/>
    <property type="match status" value="1"/>
</dbReference>
<dbReference type="GO" id="GO:0006511">
    <property type="term" value="P:ubiquitin-dependent protein catabolic process"/>
    <property type="evidence" value="ECO:0007669"/>
    <property type="project" value="InterPro"/>
</dbReference>
<dbReference type="Pfam" id="PF10557">
    <property type="entry name" value="Cullin_Nedd8"/>
    <property type="match status" value="1"/>
</dbReference>
<gene>
    <name evidence="5" type="ORF">GPM918_LOCUS32359</name>
    <name evidence="6" type="ORF">SRO942_LOCUS33026</name>
</gene>
<dbReference type="SMART" id="SM00884">
    <property type="entry name" value="Cullin_Nedd8"/>
    <property type="match status" value="1"/>
</dbReference>
<dbReference type="Gene3D" id="1.10.10.10">
    <property type="entry name" value="Winged helix-like DNA-binding domain superfamily/Winged helix DNA-binding domain"/>
    <property type="match status" value="1"/>
</dbReference>
<feature type="non-terminal residue" evidence="5">
    <location>
        <position position="1"/>
    </location>
</feature>
<evidence type="ECO:0000256" key="3">
    <source>
        <dbReference type="RuleBase" id="RU003829"/>
    </source>
</evidence>
<dbReference type="GO" id="GO:0031625">
    <property type="term" value="F:ubiquitin protein ligase binding"/>
    <property type="evidence" value="ECO:0007669"/>
    <property type="project" value="InterPro"/>
</dbReference>
<dbReference type="InterPro" id="IPR019559">
    <property type="entry name" value="Cullin_neddylation_domain"/>
</dbReference>
<dbReference type="PROSITE" id="PS50069">
    <property type="entry name" value="CULLIN_2"/>
    <property type="match status" value="1"/>
</dbReference>
<sequence length="442" mass="51637">ICDKFIDYDRILNEYETLSYDEKNQYLPQLCTLLSHVPCNHDHISKLKQIVEDDMRVLINDVTQIANIFKSVRSIPHVAKELKKIVEEHIHHEGIEAIERFAVTSINDPKLYVETILAVHGKFSPTVSTEQVFMSALDQVEDKDIFEKCYTKLLARRLIGELSISDTLEESMISKLKVVCGAQYTFKLEHMLSDISISKDLTKKFRNRERNINDKSDFSVMVLSANLWSLATPNSFNLPSELTPLYNSFTQFYHEQHTGRKLTWLHQYSKAELDTFYLKQNFIFQVSMYQLAVLLLFNKAEEYTVENLVDETLIKEELLLQVLCSLLKQKIITCTNLGGDNMNSDELTEKDLKNEYTLHLALDYKKYGSYAWRKINLRRKLKVEQKNNEDLNHSIDEDRRMVIQTAIVRTMKEDKTLKHQELLNKVVQQLSSRFKPNVVIIE</sequence>
<dbReference type="EMBL" id="CAJNOQ010016475">
    <property type="protein sequence ID" value="CAF1381648.1"/>
    <property type="molecule type" value="Genomic_DNA"/>
</dbReference>
<dbReference type="PANTHER" id="PTHR11932">
    <property type="entry name" value="CULLIN"/>
    <property type="match status" value="1"/>
</dbReference>
<reference evidence="5" key="1">
    <citation type="submission" date="2021-02" db="EMBL/GenBank/DDBJ databases">
        <authorList>
            <person name="Nowell W R."/>
        </authorList>
    </citation>
    <scope>NUCLEOTIDE SEQUENCE</scope>
</reference>
<dbReference type="InterPro" id="IPR036317">
    <property type="entry name" value="Cullin_homology_sf"/>
</dbReference>
<dbReference type="SMART" id="SM00182">
    <property type="entry name" value="CULLIN"/>
    <property type="match status" value="1"/>
</dbReference>
<dbReference type="OrthoDB" id="5871988at2759"/>
<dbReference type="Proteomes" id="UP000663829">
    <property type="component" value="Unassembled WGS sequence"/>
</dbReference>
<dbReference type="Gene3D" id="3.30.230.130">
    <property type="entry name" value="Cullin, Chain C, Domain 2"/>
    <property type="match status" value="1"/>
</dbReference>
<dbReference type="SUPFAM" id="SSF75632">
    <property type="entry name" value="Cullin homology domain"/>
    <property type="match status" value="1"/>
</dbReference>
<dbReference type="InterPro" id="IPR036390">
    <property type="entry name" value="WH_DNA-bd_sf"/>
</dbReference>
<evidence type="ECO:0000313" key="7">
    <source>
        <dbReference type="Proteomes" id="UP000663829"/>
    </source>
</evidence>
<proteinExistence type="inferred from homology"/>
<dbReference type="Pfam" id="PF26557">
    <property type="entry name" value="Cullin_AB"/>
    <property type="match status" value="1"/>
</dbReference>
<comment type="similarity">
    <text evidence="1 2 3">Belongs to the cullin family.</text>
</comment>
<dbReference type="AlphaFoldDB" id="A0A815JLT7"/>